<evidence type="ECO:0000313" key="2">
    <source>
        <dbReference type="EMBL" id="EJT79585.1"/>
    </source>
</evidence>
<keyword evidence="1" id="KW-0812">Transmembrane</keyword>
<protein>
    <submittedName>
        <fullName evidence="2 3">Uncharacterized protein</fullName>
    </submittedName>
</protein>
<dbReference type="Proteomes" id="UP000006039">
    <property type="component" value="Unassembled WGS sequence"/>
</dbReference>
<keyword evidence="4" id="KW-1185">Reference proteome</keyword>
<accession>J3NTS0</accession>
<feature type="transmembrane region" description="Helical" evidence="1">
    <location>
        <begin position="112"/>
        <end position="138"/>
    </location>
</feature>
<evidence type="ECO:0000313" key="4">
    <source>
        <dbReference type="Proteomes" id="UP000006039"/>
    </source>
</evidence>
<organism evidence="2">
    <name type="scientific">Gaeumannomyces tritici (strain R3-111a-1)</name>
    <name type="common">Wheat and barley take-all root rot fungus</name>
    <name type="synonym">Gaeumannomyces graminis var. tritici</name>
    <dbReference type="NCBI Taxonomy" id="644352"/>
    <lineage>
        <taxon>Eukaryota</taxon>
        <taxon>Fungi</taxon>
        <taxon>Dikarya</taxon>
        <taxon>Ascomycota</taxon>
        <taxon>Pezizomycotina</taxon>
        <taxon>Sordariomycetes</taxon>
        <taxon>Sordariomycetidae</taxon>
        <taxon>Magnaporthales</taxon>
        <taxon>Magnaporthaceae</taxon>
        <taxon>Gaeumannomyces</taxon>
    </lineage>
</organism>
<dbReference type="HOGENOM" id="CLU_1758914_0_0_1"/>
<dbReference type="EMBL" id="GL385396">
    <property type="protein sequence ID" value="EJT79585.1"/>
    <property type="molecule type" value="Genomic_DNA"/>
</dbReference>
<gene>
    <name evidence="3" type="primary">20345128</name>
    <name evidence="2" type="ORF">GGTG_04670</name>
</gene>
<evidence type="ECO:0000313" key="3">
    <source>
        <dbReference type="EnsemblFungi" id="EJT79585"/>
    </source>
</evidence>
<dbReference type="AlphaFoldDB" id="J3NTS0"/>
<dbReference type="EnsemblFungi" id="EJT79585">
    <property type="protein sequence ID" value="EJT79585"/>
    <property type="gene ID" value="GGTG_04670"/>
</dbReference>
<name>J3NTS0_GAET3</name>
<keyword evidence="1" id="KW-1133">Transmembrane helix</keyword>
<evidence type="ECO:0000256" key="1">
    <source>
        <dbReference type="SAM" id="Phobius"/>
    </source>
</evidence>
<reference evidence="2" key="2">
    <citation type="submission" date="2010-07" db="EMBL/GenBank/DDBJ databases">
        <authorList>
            <consortium name="The Broad Institute Genome Sequencing Platform"/>
            <consortium name="Broad Institute Genome Sequencing Center for Infectious Disease"/>
            <person name="Ma L.-J."/>
            <person name="Dead R."/>
            <person name="Young S."/>
            <person name="Zeng Q."/>
            <person name="Koehrsen M."/>
            <person name="Alvarado L."/>
            <person name="Berlin A."/>
            <person name="Chapman S.B."/>
            <person name="Chen Z."/>
            <person name="Freedman E."/>
            <person name="Gellesch M."/>
            <person name="Goldberg J."/>
            <person name="Griggs A."/>
            <person name="Gujja S."/>
            <person name="Heilman E.R."/>
            <person name="Heiman D."/>
            <person name="Hepburn T."/>
            <person name="Howarth C."/>
            <person name="Jen D."/>
            <person name="Larson L."/>
            <person name="Mehta T."/>
            <person name="Neiman D."/>
            <person name="Pearson M."/>
            <person name="Roberts A."/>
            <person name="Saif S."/>
            <person name="Shea T."/>
            <person name="Shenoy N."/>
            <person name="Sisk P."/>
            <person name="Stolte C."/>
            <person name="Sykes S."/>
            <person name="Walk T."/>
            <person name="White J."/>
            <person name="Yandava C."/>
            <person name="Haas B."/>
            <person name="Nusbaum C."/>
            <person name="Birren B."/>
        </authorList>
    </citation>
    <scope>NUCLEOTIDE SEQUENCE</scope>
    <source>
        <strain evidence="2">R3-111a-1</strain>
    </source>
</reference>
<keyword evidence="1" id="KW-0472">Membrane</keyword>
<reference evidence="2" key="3">
    <citation type="submission" date="2010-09" db="EMBL/GenBank/DDBJ databases">
        <title>Annotation of Gaeumannomyces graminis var. tritici R3-111a-1.</title>
        <authorList>
            <consortium name="The Broad Institute Genome Sequencing Platform"/>
            <person name="Ma L.-J."/>
            <person name="Dead R."/>
            <person name="Young S.K."/>
            <person name="Zeng Q."/>
            <person name="Gargeya S."/>
            <person name="Fitzgerald M."/>
            <person name="Haas B."/>
            <person name="Abouelleil A."/>
            <person name="Alvarado L."/>
            <person name="Arachchi H.M."/>
            <person name="Berlin A."/>
            <person name="Brown A."/>
            <person name="Chapman S.B."/>
            <person name="Chen Z."/>
            <person name="Dunbar C."/>
            <person name="Freedman E."/>
            <person name="Gearin G."/>
            <person name="Gellesch M."/>
            <person name="Goldberg J."/>
            <person name="Griggs A."/>
            <person name="Gujja S."/>
            <person name="Heiman D."/>
            <person name="Howarth C."/>
            <person name="Larson L."/>
            <person name="Lui A."/>
            <person name="MacDonald P.J.P."/>
            <person name="Mehta T."/>
            <person name="Montmayeur A."/>
            <person name="Murphy C."/>
            <person name="Neiman D."/>
            <person name="Pearson M."/>
            <person name="Priest M."/>
            <person name="Roberts A."/>
            <person name="Saif S."/>
            <person name="Shea T."/>
            <person name="Shenoy N."/>
            <person name="Sisk P."/>
            <person name="Stolte C."/>
            <person name="Sykes S."/>
            <person name="Yandava C."/>
            <person name="Wortman J."/>
            <person name="Nusbaum C."/>
            <person name="Birren B."/>
        </authorList>
    </citation>
    <scope>NUCLEOTIDE SEQUENCE</scope>
    <source>
        <strain evidence="2">R3-111a-1</strain>
    </source>
</reference>
<reference evidence="4" key="1">
    <citation type="submission" date="2010-07" db="EMBL/GenBank/DDBJ databases">
        <title>The genome sequence of Gaeumannomyces graminis var. tritici strain R3-111a-1.</title>
        <authorList>
            <consortium name="The Broad Institute Genome Sequencing Platform"/>
            <person name="Ma L.-J."/>
            <person name="Dead R."/>
            <person name="Young S."/>
            <person name="Zeng Q."/>
            <person name="Koehrsen M."/>
            <person name="Alvarado L."/>
            <person name="Berlin A."/>
            <person name="Chapman S.B."/>
            <person name="Chen Z."/>
            <person name="Freedman E."/>
            <person name="Gellesch M."/>
            <person name="Goldberg J."/>
            <person name="Griggs A."/>
            <person name="Gujja S."/>
            <person name="Heilman E.R."/>
            <person name="Heiman D."/>
            <person name="Hepburn T."/>
            <person name="Howarth C."/>
            <person name="Jen D."/>
            <person name="Larson L."/>
            <person name="Mehta T."/>
            <person name="Neiman D."/>
            <person name="Pearson M."/>
            <person name="Roberts A."/>
            <person name="Saif S."/>
            <person name="Shea T."/>
            <person name="Shenoy N."/>
            <person name="Sisk P."/>
            <person name="Stolte C."/>
            <person name="Sykes S."/>
            <person name="Walk T."/>
            <person name="White J."/>
            <person name="Yandava C."/>
            <person name="Haas B."/>
            <person name="Nusbaum C."/>
            <person name="Birren B."/>
        </authorList>
    </citation>
    <scope>NUCLEOTIDE SEQUENCE [LARGE SCALE GENOMIC DNA]</scope>
    <source>
        <strain evidence="4">R3-111a-1</strain>
    </source>
</reference>
<reference evidence="3" key="5">
    <citation type="submission" date="2018-04" db="UniProtKB">
        <authorList>
            <consortium name="EnsemblFungi"/>
        </authorList>
    </citation>
    <scope>IDENTIFICATION</scope>
    <source>
        <strain evidence="3">R3-111a-1</strain>
    </source>
</reference>
<sequence length="148" mass="15963">MQPWALELVHTAGEGGHFLAGMAPIVDAHARSWRIFHHHPTISTDPPLGNDVALDHLSLRHESHHAHSPNWIRRSRSSSSLSSPLAACTLLALRARRAPGCRGRCRSGSLKFVVHVAVDAICVHAAVLVIGAVLLLLLNVPRSAGSRK</sequence>
<dbReference type="VEuPathDB" id="FungiDB:GGTG_04670"/>
<dbReference type="RefSeq" id="XP_009220730.1">
    <property type="nucleotide sequence ID" value="XM_009222466.1"/>
</dbReference>
<dbReference type="GeneID" id="20345128"/>
<reference evidence="3" key="4">
    <citation type="journal article" date="2015" name="G3 (Bethesda)">
        <title>Genome sequences of three phytopathogenic species of the Magnaporthaceae family of fungi.</title>
        <authorList>
            <person name="Okagaki L.H."/>
            <person name="Nunes C.C."/>
            <person name="Sailsbery J."/>
            <person name="Clay B."/>
            <person name="Brown D."/>
            <person name="John T."/>
            <person name="Oh Y."/>
            <person name="Young N."/>
            <person name="Fitzgerald M."/>
            <person name="Haas B.J."/>
            <person name="Zeng Q."/>
            <person name="Young S."/>
            <person name="Adiconis X."/>
            <person name="Fan L."/>
            <person name="Levin J.Z."/>
            <person name="Mitchell T.K."/>
            <person name="Okubara P.A."/>
            <person name="Farman M.L."/>
            <person name="Kohn L.M."/>
            <person name="Birren B."/>
            <person name="Ma L.-J."/>
            <person name="Dean R.A."/>
        </authorList>
    </citation>
    <scope>NUCLEOTIDE SEQUENCE</scope>
    <source>
        <strain evidence="3">R3-111a-1</strain>
    </source>
</reference>
<proteinExistence type="predicted"/>